<reference evidence="1 2" key="1">
    <citation type="journal article" date="2019" name="Sci. Rep.">
        <title>Nanopore sequencing improves the draft genome of the human pathogenic amoeba Naegleria fowleri.</title>
        <authorList>
            <person name="Liechti N."/>
            <person name="Schurch N."/>
            <person name="Bruggmann R."/>
            <person name="Wittwer M."/>
        </authorList>
    </citation>
    <scope>NUCLEOTIDE SEQUENCE [LARGE SCALE GENOMIC DNA]</scope>
    <source>
        <strain evidence="1 2">ATCC 30894</strain>
    </source>
</reference>
<sequence>MQLFQSLPKESFQQETLNYLHSVPIRKHITAATTDDCIVVYQAYNAEIAQHAVKHQTFENCSKFSMKRMTWIKTNYLWMMYRSEYATSKNQERILALFIDRDYFENSILGNGICSYFYHGLDKVYGSEEEWKKLMDEQKNAKTCVRVQWDPYHDPAGNKLGEVRAIQIGLKGDIVKEMLSQKKVKKIEDITTYVREEHEHWKQTGDITIPVERLIEIENEEIKSKLAIMN</sequence>
<dbReference type="VEuPathDB" id="AmoebaDB:FDP41_008350"/>
<dbReference type="OMA" id="HRSNWAR"/>
<evidence type="ECO:0008006" key="3">
    <source>
        <dbReference type="Google" id="ProtNLM"/>
    </source>
</evidence>
<accession>A0A6A5B1C7</accession>
<comment type="caution">
    <text evidence="1">The sequence shown here is derived from an EMBL/GenBank/DDBJ whole genome shotgun (WGS) entry which is preliminary data.</text>
</comment>
<evidence type="ECO:0000313" key="1">
    <source>
        <dbReference type="EMBL" id="KAF0973143.1"/>
    </source>
</evidence>
<gene>
    <name evidence="1" type="ORF">FDP41_008350</name>
</gene>
<dbReference type="Pfam" id="PF14124">
    <property type="entry name" value="DUF4291"/>
    <property type="match status" value="1"/>
</dbReference>
<keyword evidence="2" id="KW-1185">Reference proteome</keyword>
<protein>
    <recommendedName>
        <fullName evidence="3">DUF4291 domain-containing protein</fullName>
    </recommendedName>
</protein>
<dbReference type="GeneID" id="68115568"/>
<proteinExistence type="predicted"/>
<dbReference type="OrthoDB" id="413653at2759"/>
<evidence type="ECO:0000313" key="2">
    <source>
        <dbReference type="Proteomes" id="UP000444721"/>
    </source>
</evidence>
<name>A0A6A5B1C7_NAEFO</name>
<dbReference type="VEuPathDB" id="AmoebaDB:NfTy_093970"/>
<dbReference type="EMBL" id="VFQX01000061">
    <property type="protein sequence ID" value="KAF0973143.1"/>
    <property type="molecule type" value="Genomic_DNA"/>
</dbReference>
<dbReference type="PANTHER" id="PTHR38567:SF1">
    <property type="entry name" value="DUF4291 DOMAIN-CONTAINING PROTEIN"/>
    <property type="match status" value="1"/>
</dbReference>
<dbReference type="AlphaFoldDB" id="A0A6A5B1C7"/>
<dbReference type="Proteomes" id="UP000444721">
    <property type="component" value="Unassembled WGS sequence"/>
</dbReference>
<dbReference type="InterPro" id="IPR025633">
    <property type="entry name" value="DUF4291"/>
</dbReference>
<dbReference type="RefSeq" id="XP_044557856.1">
    <property type="nucleotide sequence ID" value="XM_044712194.1"/>
</dbReference>
<dbReference type="VEuPathDB" id="AmoebaDB:NF0034180"/>
<dbReference type="PANTHER" id="PTHR38567">
    <property type="entry name" value="DUF4291 DOMAIN-CONTAINING PROTEIN"/>
    <property type="match status" value="1"/>
</dbReference>
<organism evidence="1 2">
    <name type="scientific">Naegleria fowleri</name>
    <name type="common">Brain eating amoeba</name>
    <dbReference type="NCBI Taxonomy" id="5763"/>
    <lineage>
        <taxon>Eukaryota</taxon>
        <taxon>Discoba</taxon>
        <taxon>Heterolobosea</taxon>
        <taxon>Tetramitia</taxon>
        <taxon>Eutetramitia</taxon>
        <taxon>Vahlkampfiidae</taxon>
        <taxon>Naegleria</taxon>
    </lineage>
</organism>